<proteinExistence type="predicted"/>
<dbReference type="EMBL" id="JANVFS010000054">
    <property type="protein sequence ID" value="KAJ4465047.1"/>
    <property type="molecule type" value="Genomic_DNA"/>
</dbReference>
<feature type="non-terminal residue" evidence="2">
    <location>
        <position position="126"/>
    </location>
</feature>
<evidence type="ECO:0000256" key="1">
    <source>
        <dbReference type="SAM" id="MobiDB-lite"/>
    </source>
</evidence>
<dbReference type="AlphaFoldDB" id="A0A9W8ZSL7"/>
<evidence type="ECO:0000313" key="3">
    <source>
        <dbReference type="Proteomes" id="UP001150238"/>
    </source>
</evidence>
<organism evidence="2 3">
    <name type="scientific">Lentinula lateritia</name>
    <dbReference type="NCBI Taxonomy" id="40482"/>
    <lineage>
        <taxon>Eukaryota</taxon>
        <taxon>Fungi</taxon>
        <taxon>Dikarya</taxon>
        <taxon>Basidiomycota</taxon>
        <taxon>Agaricomycotina</taxon>
        <taxon>Agaricomycetes</taxon>
        <taxon>Agaricomycetidae</taxon>
        <taxon>Agaricales</taxon>
        <taxon>Marasmiineae</taxon>
        <taxon>Omphalotaceae</taxon>
        <taxon>Lentinula</taxon>
    </lineage>
</organism>
<sequence>IPSASNPLLSQPPSTIFEEKLQKALHTLMKKYSILKEQAIIMQSSMVLNTAYCNRLREQLAAQEESRKRIAKGKLMGDGQPRLLTSREFVQRVEEFTKAALEKESAANEKRANKEDRAAMKVTWEK</sequence>
<accession>A0A9W8ZSL7</accession>
<feature type="region of interest" description="Disordered" evidence="1">
    <location>
        <begin position="103"/>
        <end position="126"/>
    </location>
</feature>
<name>A0A9W8ZSL7_9AGAR</name>
<reference evidence="2" key="2">
    <citation type="journal article" date="2023" name="Proc. Natl. Acad. Sci. U.S.A.">
        <title>A global phylogenomic analysis of the shiitake genus Lentinula.</title>
        <authorList>
            <person name="Sierra-Patev S."/>
            <person name="Min B."/>
            <person name="Naranjo-Ortiz M."/>
            <person name="Looney B."/>
            <person name="Konkel Z."/>
            <person name="Slot J.C."/>
            <person name="Sakamoto Y."/>
            <person name="Steenwyk J.L."/>
            <person name="Rokas A."/>
            <person name="Carro J."/>
            <person name="Camarero S."/>
            <person name="Ferreira P."/>
            <person name="Molpeceres G."/>
            <person name="Ruiz-Duenas F.J."/>
            <person name="Serrano A."/>
            <person name="Henrissat B."/>
            <person name="Drula E."/>
            <person name="Hughes K.W."/>
            <person name="Mata J.L."/>
            <person name="Ishikawa N.K."/>
            <person name="Vargas-Isla R."/>
            <person name="Ushijima S."/>
            <person name="Smith C.A."/>
            <person name="Donoghue J."/>
            <person name="Ahrendt S."/>
            <person name="Andreopoulos W."/>
            <person name="He G."/>
            <person name="LaButti K."/>
            <person name="Lipzen A."/>
            <person name="Ng V."/>
            <person name="Riley R."/>
            <person name="Sandor L."/>
            <person name="Barry K."/>
            <person name="Martinez A.T."/>
            <person name="Xiao Y."/>
            <person name="Gibbons J.G."/>
            <person name="Terashima K."/>
            <person name="Grigoriev I.V."/>
            <person name="Hibbett D."/>
        </authorList>
    </citation>
    <scope>NUCLEOTIDE SEQUENCE</scope>
    <source>
        <strain evidence="2">Sp2 HRB7682 ss15</strain>
    </source>
</reference>
<reference evidence="2" key="1">
    <citation type="submission" date="2022-08" db="EMBL/GenBank/DDBJ databases">
        <authorList>
            <consortium name="DOE Joint Genome Institute"/>
            <person name="Min B."/>
            <person name="Riley R."/>
            <person name="Sierra-Patev S."/>
            <person name="Naranjo-Ortiz M."/>
            <person name="Looney B."/>
            <person name="Konkel Z."/>
            <person name="Slot J.C."/>
            <person name="Sakamoto Y."/>
            <person name="Steenwyk J.L."/>
            <person name="Rokas A."/>
            <person name="Carro J."/>
            <person name="Camarero S."/>
            <person name="Ferreira P."/>
            <person name="Molpeceres G."/>
            <person name="Ruiz-Duenas F.J."/>
            <person name="Serrano A."/>
            <person name="Henrissat B."/>
            <person name="Drula E."/>
            <person name="Hughes K.W."/>
            <person name="Mata J.L."/>
            <person name="Ishikawa N.K."/>
            <person name="Vargas-Isla R."/>
            <person name="Ushijima S."/>
            <person name="Smith C.A."/>
            <person name="Ahrendt S."/>
            <person name="Andreopoulos W."/>
            <person name="He G."/>
            <person name="Labutti K."/>
            <person name="Lipzen A."/>
            <person name="Ng V."/>
            <person name="Sandor L."/>
            <person name="Barry K."/>
            <person name="Martinez A.T."/>
            <person name="Xiao Y."/>
            <person name="Gibbons J.G."/>
            <person name="Terashima K."/>
            <person name="Hibbett D.S."/>
            <person name="Grigoriev I.V."/>
        </authorList>
    </citation>
    <scope>NUCLEOTIDE SEQUENCE</scope>
    <source>
        <strain evidence="2">Sp2 HRB7682 ss15</strain>
    </source>
</reference>
<gene>
    <name evidence="2" type="ORF">C8J55DRAFT_383642</name>
</gene>
<protein>
    <submittedName>
        <fullName evidence="2">Uncharacterized protein</fullName>
    </submittedName>
</protein>
<dbReference type="Proteomes" id="UP001150238">
    <property type="component" value="Unassembled WGS sequence"/>
</dbReference>
<comment type="caution">
    <text evidence="2">The sequence shown here is derived from an EMBL/GenBank/DDBJ whole genome shotgun (WGS) entry which is preliminary data.</text>
</comment>
<feature type="non-terminal residue" evidence="2">
    <location>
        <position position="1"/>
    </location>
</feature>
<evidence type="ECO:0000313" key="2">
    <source>
        <dbReference type="EMBL" id="KAJ4465047.1"/>
    </source>
</evidence>